<dbReference type="SUPFAM" id="SSF56935">
    <property type="entry name" value="Porins"/>
    <property type="match status" value="1"/>
</dbReference>
<dbReference type="SUPFAM" id="SSF49464">
    <property type="entry name" value="Carboxypeptidase regulatory domain-like"/>
    <property type="match status" value="1"/>
</dbReference>
<organism evidence="7 8">
    <name type="scientific">Bacteroides fluxus YIT 12057</name>
    <dbReference type="NCBI Taxonomy" id="763034"/>
    <lineage>
        <taxon>Bacteria</taxon>
        <taxon>Pseudomonadati</taxon>
        <taxon>Bacteroidota</taxon>
        <taxon>Bacteroidia</taxon>
        <taxon>Bacteroidales</taxon>
        <taxon>Bacteroidaceae</taxon>
        <taxon>Bacteroides</taxon>
    </lineage>
</organism>
<dbReference type="InterPro" id="IPR008969">
    <property type="entry name" value="CarboxyPept-like_regulatory"/>
</dbReference>
<keyword evidence="4" id="KW-0732">Signal</keyword>
<keyword evidence="3" id="KW-0998">Cell outer membrane</keyword>
<evidence type="ECO:0000256" key="4">
    <source>
        <dbReference type="SAM" id="SignalP"/>
    </source>
</evidence>
<evidence type="ECO:0000256" key="3">
    <source>
        <dbReference type="ARBA" id="ARBA00023237"/>
    </source>
</evidence>
<dbReference type="Pfam" id="PF14905">
    <property type="entry name" value="OMP_b-brl_3"/>
    <property type="match status" value="1"/>
</dbReference>
<dbReference type="InterPro" id="IPR037066">
    <property type="entry name" value="Plug_dom_sf"/>
</dbReference>
<dbReference type="InterPro" id="IPR041700">
    <property type="entry name" value="OMP_b-brl_3"/>
</dbReference>
<dbReference type="STRING" id="763034.HMPREF9446_01918"/>
<keyword evidence="2" id="KW-0472">Membrane</keyword>
<comment type="caution">
    <text evidence="7">The sequence shown here is derived from an EMBL/GenBank/DDBJ whole genome shotgun (WGS) entry which is preliminary data.</text>
</comment>
<dbReference type="Gene3D" id="2.60.40.1120">
    <property type="entry name" value="Carboxypeptidase-like, regulatory domain"/>
    <property type="match status" value="1"/>
</dbReference>
<name>F3PT52_9BACE</name>
<dbReference type="GO" id="GO:0009279">
    <property type="term" value="C:cell outer membrane"/>
    <property type="evidence" value="ECO:0007669"/>
    <property type="project" value="UniProtKB-SubCell"/>
</dbReference>
<feature type="signal peptide" evidence="4">
    <location>
        <begin position="1"/>
        <end position="18"/>
    </location>
</feature>
<dbReference type="InterPro" id="IPR012910">
    <property type="entry name" value="Plug_dom"/>
</dbReference>
<sequence length="787" mass="89962">MKRIHLACLLFFYISSLAAQQFNITGVVSDSADNPIEFATIALWEINKQKIRNGCTSESNGRFTLTNIPQGKYILSCQFLGYQTKTLKIKVEQHLAIDTIKLQEDAQTLAEVEIKADRVQRKGNGFIVNMQNSQLSKGKSAMNTLNFLPGVNVHNNQISINGREGTIVYINGREVKNSQELQMLDAETIKNIEIIPVANAEYRLSANGGILKIETRKTQEGGSIVMFGNRLITDSKGLKTEMLNNTFQYRKGRWSIYNMVMGGFGNYHPQNTEKTTLHNNGNSTSGKYYSRTRTRLAWADIFDLQYNINERQQIGIDLSVQQLNDSLFKESANNLFVEGEKPLSAVMNGNGKRKYNKLDATASYRNRIDKRGSYFQIKGTYSYRKASTNGIYDYSKEKLSYRETESNNSVTKVTQIEPKIVYRFANKGTLASGLAYTYLDDDNDIAFLSNASGQWDIVPNSGKNYKMRGNDYAAYLNYSLPFHKKWWTSAGLRYQKDVLRYHAEGNATIKKNYQGIYPTFTLSYLLQEKKKRMLSLSYRHYHSLPNFGYYSPARIIYSDNSYAIGNPNIDHELFHLAELTYSHNAHLNIIYSFKAGKDLIRVLTFKDNDNDMTTYTQPVNAGNDYLHTLHVDYTIPIRKSYHIRLNGRLNYEDANFGNNTFKQWFYTANAILNLRFTPTWGGTLSGNYFSRRKYADYKYQENYGIDIGMDKSFLKGKLLINLQVHNLFTPASRITTVSPNILTSYALNRNPKTEFIVGVTYRFNTGKKIKNISIIKGSSFDKSSAEQ</sequence>
<keyword evidence="8" id="KW-1185">Reference proteome</keyword>
<evidence type="ECO:0000256" key="2">
    <source>
        <dbReference type="ARBA" id="ARBA00023136"/>
    </source>
</evidence>
<dbReference type="eggNOG" id="COG4206">
    <property type="taxonomic scope" value="Bacteria"/>
</dbReference>
<reference evidence="7 8" key="1">
    <citation type="submission" date="2011-02" db="EMBL/GenBank/DDBJ databases">
        <authorList>
            <person name="Weinstock G."/>
            <person name="Sodergren E."/>
            <person name="Clifton S."/>
            <person name="Fulton L."/>
            <person name="Fulton B."/>
            <person name="Courtney L."/>
            <person name="Fronick C."/>
            <person name="Harrison M."/>
            <person name="Strong C."/>
            <person name="Farmer C."/>
            <person name="Delahaunty K."/>
            <person name="Markovic C."/>
            <person name="Hall O."/>
            <person name="Minx P."/>
            <person name="Tomlinson C."/>
            <person name="Mitreva M."/>
            <person name="Hou S."/>
            <person name="Chen J."/>
            <person name="Wollam A."/>
            <person name="Pepin K.H."/>
            <person name="Johnson M."/>
            <person name="Bhonagiri V."/>
            <person name="Zhang X."/>
            <person name="Suruliraj S."/>
            <person name="Warren W."/>
            <person name="Chinwalla A."/>
            <person name="Mardis E.R."/>
            <person name="Wilson R.K."/>
        </authorList>
    </citation>
    <scope>NUCLEOTIDE SEQUENCE [LARGE SCALE GENOMIC DNA]</scope>
    <source>
        <strain evidence="7 8">YIT 12057</strain>
    </source>
</reference>
<evidence type="ECO:0000259" key="6">
    <source>
        <dbReference type="Pfam" id="PF14905"/>
    </source>
</evidence>
<dbReference type="Pfam" id="PF13715">
    <property type="entry name" value="CarbopepD_reg_2"/>
    <property type="match status" value="1"/>
</dbReference>
<dbReference type="AlphaFoldDB" id="F3PT52"/>
<feature type="domain" description="Outer membrane protein beta-barrel" evidence="6">
    <location>
        <begin position="367"/>
        <end position="761"/>
    </location>
</feature>
<gene>
    <name evidence="7" type="ORF">HMPREF9446_01918</name>
</gene>
<accession>F3PT52</accession>
<evidence type="ECO:0000313" key="8">
    <source>
        <dbReference type="Proteomes" id="UP000003416"/>
    </source>
</evidence>
<evidence type="ECO:0000256" key="1">
    <source>
        <dbReference type="ARBA" id="ARBA00004442"/>
    </source>
</evidence>
<proteinExistence type="predicted"/>
<dbReference type="Pfam" id="PF07715">
    <property type="entry name" value="Plug"/>
    <property type="match status" value="1"/>
</dbReference>
<dbReference type="InterPro" id="IPR036942">
    <property type="entry name" value="Beta-barrel_TonB_sf"/>
</dbReference>
<comment type="subcellular location">
    <subcellularLocation>
        <location evidence="1">Cell outer membrane</location>
    </subcellularLocation>
</comment>
<feature type="chain" id="PRO_5003305848" evidence="4">
    <location>
        <begin position="19"/>
        <end position="787"/>
    </location>
</feature>
<dbReference type="EMBL" id="AFBN01000034">
    <property type="protein sequence ID" value="EGF57070.1"/>
    <property type="molecule type" value="Genomic_DNA"/>
</dbReference>
<dbReference type="RefSeq" id="WP_009125185.1">
    <property type="nucleotide sequence ID" value="NZ_GL882631.1"/>
</dbReference>
<dbReference type="Gene3D" id="2.170.130.10">
    <property type="entry name" value="TonB-dependent receptor, plug domain"/>
    <property type="match status" value="1"/>
</dbReference>
<dbReference type="Gene3D" id="2.40.170.20">
    <property type="entry name" value="TonB-dependent receptor, beta-barrel domain"/>
    <property type="match status" value="1"/>
</dbReference>
<evidence type="ECO:0000313" key="7">
    <source>
        <dbReference type="EMBL" id="EGF57070.1"/>
    </source>
</evidence>
<dbReference type="GeneID" id="86049520"/>
<protein>
    <submittedName>
        <fullName evidence="7">TonB-dependent receptor plug domain protein</fullName>
    </submittedName>
</protein>
<keyword evidence="7" id="KW-0675">Receptor</keyword>
<dbReference type="HOGENOM" id="CLU_017617_3_0_10"/>
<dbReference type="Proteomes" id="UP000003416">
    <property type="component" value="Unassembled WGS sequence"/>
</dbReference>
<evidence type="ECO:0000259" key="5">
    <source>
        <dbReference type="Pfam" id="PF07715"/>
    </source>
</evidence>
<feature type="domain" description="TonB-dependent receptor plug" evidence="5">
    <location>
        <begin position="130"/>
        <end position="209"/>
    </location>
</feature>